<dbReference type="Pfam" id="PF02854">
    <property type="entry name" value="MIF4G"/>
    <property type="match status" value="1"/>
</dbReference>
<dbReference type="SUPFAM" id="SSF48371">
    <property type="entry name" value="ARM repeat"/>
    <property type="match status" value="1"/>
</dbReference>
<evidence type="ECO:0000256" key="2">
    <source>
        <dbReference type="ARBA" id="ARBA00006856"/>
    </source>
</evidence>
<dbReference type="InterPro" id="IPR016024">
    <property type="entry name" value="ARM-type_fold"/>
</dbReference>
<keyword evidence="3" id="KW-0539">Nucleus</keyword>
<comment type="subcellular location">
    <subcellularLocation>
        <location evidence="1">Nucleus</location>
        <location evidence="1">Nucleolus</location>
    </subcellularLocation>
</comment>
<dbReference type="PANTHER" id="PTHR18034">
    <property type="entry name" value="CELL CYCLE CONTROL PROTEIN CWF22-RELATED"/>
    <property type="match status" value="1"/>
</dbReference>
<dbReference type="Pfam" id="PF02847">
    <property type="entry name" value="MA3"/>
    <property type="match status" value="1"/>
</dbReference>
<feature type="compositionally biased region" description="Basic and acidic residues" evidence="4">
    <location>
        <begin position="114"/>
        <end position="124"/>
    </location>
</feature>
<feature type="region of interest" description="Disordered" evidence="4">
    <location>
        <begin position="787"/>
        <end position="814"/>
    </location>
</feature>
<feature type="compositionally biased region" description="Basic and acidic residues" evidence="4">
    <location>
        <begin position="363"/>
        <end position="372"/>
    </location>
</feature>
<reference evidence="6 7" key="1">
    <citation type="journal article" date="2020" name="G3 (Bethesda)">
        <title>Improved Reference Genome for Cyclotella cryptica CCMP332, a Model for Cell Wall Morphogenesis, Salinity Adaptation, and Lipid Production in Diatoms (Bacillariophyta).</title>
        <authorList>
            <person name="Roberts W.R."/>
            <person name="Downey K.M."/>
            <person name="Ruck E.C."/>
            <person name="Traller J.C."/>
            <person name="Alverson A.J."/>
        </authorList>
    </citation>
    <scope>NUCLEOTIDE SEQUENCE [LARGE SCALE GENOMIC DNA]</scope>
    <source>
        <strain evidence="6 7">CCMP332</strain>
    </source>
</reference>
<keyword evidence="7" id="KW-1185">Reference proteome</keyword>
<feature type="compositionally biased region" description="Acidic residues" evidence="4">
    <location>
        <begin position="273"/>
        <end position="288"/>
    </location>
</feature>
<feature type="region of interest" description="Disordered" evidence="4">
    <location>
        <begin position="996"/>
        <end position="1025"/>
    </location>
</feature>
<organism evidence="6 7">
    <name type="scientific">Cyclotella cryptica</name>
    <dbReference type="NCBI Taxonomy" id="29204"/>
    <lineage>
        <taxon>Eukaryota</taxon>
        <taxon>Sar</taxon>
        <taxon>Stramenopiles</taxon>
        <taxon>Ochrophyta</taxon>
        <taxon>Bacillariophyta</taxon>
        <taxon>Coscinodiscophyceae</taxon>
        <taxon>Thalassiosirophycidae</taxon>
        <taxon>Stephanodiscales</taxon>
        <taxon>Stephanodiscaceae</taxon>
        <taxon>Cyclotella</taxon>
    </lineage>
</organism>
<feature type="compositionally biased region" description="Acidic residues" evidence="4">
    <location>
        <begin position="399"/>
        <end position="416"/>
    </location>
</feature>
<dbReference type="SMART" id="SM00544">
    <property type="entry name" value="MA3"/>
    <property type="match status" value="1"/>
</dbReference>
<feature type="compositionally biased region" description="Basic and acidic residues" evidence="4">
    <location>
        <begin position="218"/>
        <end position="229"/>
    </location>
</feature>
<dbReference type="GO" id="GO:0005730">
    <property type="term" value="C:nucleolus"/>
    <property type="evidence" value="ECO:0007669"/>
    <property type="project" value="UniProtKB-SubCell"/>
</dbReference>
<evidence type="ECO:0000256" key="3">
    <source>
        <dbReference type="ARBA" id="ARBA00023242"/>
    </source>
</evidence>
<evidence type="ECO:0000256" key="4">
    <source>
        <dbReference type="SAM" id="MobiDB-lite"/>
    </source>
</evidence>
<feature type="region of interest" description="Disordered" evidence="4">
    <location>
        <begin position="108"/>
        <end position="135"/>
    </location>
</feature>
<accession>A0ABD3PRX4</accession>
<comment type="caution">
    <text evidence="6">The sequence shown here is derived from an EMBL/GenBank/DDBJ whole genome shotgun (WGS) entry which is preliminary data.</text>
</comment>
<proteinExistence type="inferred from homology"/>
<dbReference type="PANTHER" id="PTHR18034:SF4">
    <property type="entry name" value="NUCLEOLAR MIF4G DOMAIN-CONTAINING PROTEIN 1"/>
    <property type="match status" value="1"/>
</dbReference>
<dbReference type="PROSITE" id="PS51366">
    <property type="entry name" value="MI"/>
    <property type="match status" value="1"/>
</dbReference>
<feature type="region of interest" description="Disordered" evidence="4">
    <location>
        <begin position="361"/>
        <end position="454"/>
    </location>
</feature>
<protein>
    <recommendedName>
        <fullName evidence="5">MI domain-containing protein</fullName>
    </recommendedName>
</protein>
<feature type="region of interest" description="Disordered" evidence="4">
    <location>
        <begin position="1"/>
        <end position="82"/>
    </location>
</feature>
<feature type="compositionally biased region" description="Basic residues" evidence="4">
    <location>
        <begin position="29"/>
        <end position="49"/>
    </location>
</feature>
<feature type="domain" description="MI" evidence="5">
    <location>
        <begin position="829"/>
        <end position="949"/>
    </location>
</feature>
<sequence length="1069" mass="119952">MKKRQAPASGSRTKHSNNGGGIVIEASNRKARRKEQRHSKKMKKQHQHQPHTAVASVPDTKMEQAVGKKKKKSIDVLSDEKHSTKRVKFSNVVEETIIPAKQTPTIRTSLLRSKTRDNQKRQSLDNEVEDDEEKFNAMNNSTTYYYHLDDETAAALRRDDMEIEYLESNLGIHKGKGKGGNRELNKEYAKNEGYGDDFGDFLMGLDDLVERCVGQNEESDRSEEGRGASDENSDGESASSDDEDNGSEESSVEYESDEDEVEQKHEKSRETIDTDEDEHYDSEIEDADIYANLDEETALALRNDDAEIAHLEAKLGLKSGQSKQAKKKLKQEYAKTFCGYGEDFGDFLDELDSLAYRVGMGQDSRREGALRDEDSEDDNSGALSNDDDTDGCERHQDESDSEDSEDSDSALENDNNEADHDVAFTYRPTTGEDIYGNKIDSENNNTAKPTKYVPPHLRKKMGEASSNDADDTGSSVKAIKPAAVEADPETIKLIQRSLNNSLNRLSENTLESVAKSISLLYSQYPFHDMNECLWKNIRLACIPPNLIMSGLIPLYIAAMAGVHWIGGDKIQLGGCLIEWSVKQLYESLERGRSGKDVLDEEDGRGEVINKEASNALLIVCYLYNYGVVHCTLIYDLVRDMIKNFSEIDVESLLLILCHCGQQLRSDDPSALKEIVLMVRDRAQRDNESTNATDKKAADSSRVEFMLSTITDLKNNKPRKQDAAIREKTGTFKKCIGRMKSSGNHSLVKSTASCLRITLRDVLDAETQGRWWMVGASWAGNQKFLGDDDAEEVDDNADPKQGHQGKSKPAKDPEEEKLLALASSQRMNTDARRSIFCIVMGSSDCNDAFVKLARAELLKPKNERDVIRVLVHCCGEEKSFNPFYAHLIMRVCEYQPKSKFTLMLSFWDIFKQLESFSARKAANLAKLLATVLLGTNEKYLTIGVLKRIEFSPTAMPEQVVLFLSIVMSSLFESASNRALIQDIFDVGAASRPLSKSRKKKQRDVFDSDDEDEWNEQPKSSKKEDLSDLKESIATFLLQYMQSSPKNVEGSKFRENLSAAMKSCEGSHNRL</sequence>
<name>A0ABD3PRX4_9STRA</name>
<feature type="compositionally biased region" description="Acidic residues" evidence="4">
    <location>
        <begin position="231"/>
        <end position="261"/>
    </location>
</feature>
<dbReference type="InterPro" id="IPR003890">
    <property type="entry name" value="MIF4G-like_typ-3"/>
</dbReference>
<feature type="compositionally biased region" description="Acidic residues" evidence="4">
    <location>
        <begin position="373"/>
        <end position="390"/>
    </location>
</feature>
<comment type="similarity">
    <text evidence="2">Belongs to the CWC22 family.</text>
</comment>
<dbReference type="InterPro" id="IPR003891">
    <property type="entry name" value="Initiation_fac_eIF4g_MI"/>
</dbReference>
<dbReference type="Gene3D" id="1.25.40.180">
    <property type="match status" value="1"/>
</dbReference>
<gene>
    <name evidence="6" type="ORF">HJC23_012690</name>
</gene>
<dbReference type="SMART" id="SM00543">
    <property type="entry name" value="MIF4G"/>
    <property type="match status" value="1"/>
</dbReference>
<evidence type="ECO:0000313" key="7">
    <source>
        <dbReference type="Proteomes" id="UP001516023"/>
    </source>
</evidence>
<feature type="compositionally biased region" description="Basic and acidic residues" evidence="4">
    <location>
        <begin position="262"/>
        <end position="272"/>
    </location>
</feature>
<evidence type="ECO:0000259" key="5">
    <source>
        <dbReference type="PROSITE" id="PS51366"/>
    </source>
</evidence>
<feature type="region of interest" description="Disordered" evidence="4">
    <location>
        <begin position="211"/>
        <end position="288"/>
    </location>
</feature>
<dbReference type="AlphaFoldDB" id="A0ABD3PRX4"/>
<dbReference type="InterPro" id="IPR050781">
    <property type="entry name" value="CWC22_splicing_factor"/>
</dbReference>
<evidence type="ECO:0000256" key="1">
    <source>
        <dbReference type="ARBA" id="ARBA00004604"/>
    </source>
</evidence>
<dbReference type="Proteomes" id="UP001516023">
    <property type="component" value="Unassembled WGS sequence"/>
</dbReference>
<dbReference type="EMBL" id="JABMIG020000148">
    <property type="protein sequence ID" value="KAL3788985.1"/>
    <property type="molecule type" value="Genomic_DNA"/>
</dbReference>
<evidence type="ECO:0000313" key="6">
    <source>
        <dbReference type="EMBL" id="KAL3788985.1"/>
    </source>
</evidence>